<dbReference type="InterPro" id="IPR001670">
    <property type="entry name" value="ADH_Fe/GldA"/>
</dbReference>
<dbReference type="InterPro" id="IPR018211">
    <property type="entry name" value="ADH_Fe_CS"/>
</dbReference>
<feature type="domain" description="Fe-containing alcohol dehydrogenase-like C-terminal" evidence="6">
    <location>
        <begin position="194"/>
        <end position="381"/>
    </location>
</feature>
<dbReference type="CDD" id="cd08551">
    <property type="entry name" value="Fe-ADH"/>
    <property type="match status" value="1"/>
</dbReference>
<dbReference type="InterPro" id="IPR056798">
    <property type="entry name" value="ADH_Fe_C"/>
</dbReference>
<reference evidence="8" key="1">
    <citation type="journal article" date="2023" name="Arch. Microbiol.">
        <title>Desulfoferula mesophilus gen. nov. sp. nov., a mesophilic sulfate-reducing bacterium isolated from a brackish lake sediment.</title>
        <authorList>
            <person name="Watanabe T."/>
            <person name="Yabe T."/>
            <person name="Tsuji J.M."/>
            <person name="Fukui M."/>
        </authorList>
    </citation>
    <scope>NUCLEOTIDE SEQUENCE [LARGE SCALE GENOMIC DNA]</scope>
    <source>
        <strain evidence="8">12FAK</strain>
    </source>
</reference>
<protein>
    <submittedName>
        <fullName evidence="7">Alcohol dehydrogenase</fullName>
    </submittedName>
</protein>
<comment type="similarity">
    <text evidence="2">Belongs to the iron-containing alcohol dehydrogenase family.</text>
</comment>
<dbReference type="GO" id="GO:0046872">
    <property type="term" value="F:metal ion binding"/>
    <property type="evidence" value="ECO:0007669"/>
    <property type="project" value="InterPro"/>
</dbReference>
<evidence type="ECO:0000313" key="7">
    <source>
        <dbReference type="EMBL" id="BEQ14543.1"/>
    </source>
</evidence>
<dbReference type="EMBL" id="AP028679">
    <property type="protein sequence ID" value="BEQ14543.1"/>
    <property type="molecule type" value="Genomic_DNA"/>
</dbReference>
<gene>
    <name evidence="7" type="ORF">FAK_16090</name>
</gene>
<keyword evidence="3" id="KW-0560">Oxidoreductase</keyword>
<dbReference type="SUPFAM" id="SSF56796">
    <property type="entry name" value="Dehydroquinate synthase-like"/>
    <property type="match status" value="1"/>
</dbReference>
<dbReference type="Gene3D" id="3.40.50.1970">
    <property type="match status" value="1"/>
</dbReference>
<evidence type="ECO:0000313" key="8">
    <source>
        <dbReference type="Proteomes" id="UP001366166"/>
    </source>
</evidence>
<dbReference type="Pfam" id="PF25137">
    <property type="entry name" value="ADH_Fe_C"/>
    <property type="match status" value="1"/>
</dbReference>
<evidence type="ECO:0000259" key="6">
    <source>
        <dbReference type="Pfam" id="PF25137"/>
    </source>
</evidence>
<dbReference type="FunFam" id="3.40.50.1970:FF:000003">
    <property type="entry name" value="Alcohol dehydrogenase, iron-containing"/>
    <property type="match status" value="1"/>
</dbReference>
<sequence>MISFSKPNVYGCIGPRQLMLGDGSAGQLQQLLKGWNISGGDLLLVADKEVVKLGLDRKAAEPLEAAGYGVAVFDGIVGEPTLEIAEALIDFARSKPFQAVIGMGGGSSLDMSKLAAAMATNPEKLTDHLGATSFARAPLPLINIPTTAGTGAEATAVSMLSVQGRKAVVVSPQLVPSAAVLDAELTKTLPAKITAATGMDALSHALEAFMSINANPYSDTQATTCMSIVARWLKTACEDGSNMEARRAMIYGAYVGGLALNAGVVLGHSVAYTIANRSHLPHGVSCAMALPFTIAYNLTAIPERIAQAAELVLDKPGAKPEELAIWVDELNLALGLPRSLQEVNISAEDVPAMITECVERYPRPTSPATIDAGRLQVLYKTMVTGDVAKAIEYYQGG</sequence>
<dbReference type="PANTHER" id="PTHR11496:SF102">
    <property type="entry name" value="ALCOHOL DEHYDROGENASE 4"/>
    <property type="match status" value="1"/>
</dbReference>
<proteinExistence type="inferred from homology"/>
<dbReference type="Gene3D" id="1.20.1090.10">
    <property type="entry name" value="Dehydroquinate synthase-like - alpha domain"/>
    <property type="match status" value="1"/>
</dbReference>
<name>A0AAU9EBS5_9BACT</name>
<dbReference type="GO" id="GO:0004022">
    <property type="term" value="F:alcohol dehydrogenase (NAD+) activity"/>
    <property type="evidence" value="ECO:0007669"/>
    <property type="project" value="TreeGrafter"/>
</dbReference>
<dbReference type="AlphaFoldDB" id="A0AAU9EBS5"/>
<keyword evidence="8" id="KW-1185">Reference proteome</keyword>
<dbReference type="KEGG" id="dmp:FAK_16090"/>
<dbReference type="Proteomes" id="UP001366166">
    <property type="component" value="Chromosome"/>
</dbReference>
<dbReference type="RefSeq" id="WP_338606247.1">
    <property type="nucleotide sequence ID" value="NZ_AP028679.1"/>
</dbReference>
<evidence type="ECO:0000256" key="3">
    <source>
        <dbReference type="ARBA" id="ARBA00023002"/>
    </source>
</evidence>
<feature type="domain" description="Alcohol dehydrogenase iron-type/glycerol dehydrogenase GldA" evidence="5">
    <location>
        <begin position="15"/>
        <end position="182"/>
    </location>
</feature>
<organism evidence="7 8">
    <name type="scientific">Desulfoferula mesophila</name>
    <dbReference type="NCBI Taxonomy" id="3058419"/>
    <lineage>
        <taxon>Bacteria</taxon>
        <taxon>Pseudomonadati</taxon>
        <taxon>Thermodesulfobacteriota</taxon>
        <taxon>Desulfarculia</taxon>
        <taxon>Desulfarculales</taxon>
        <taxon>Desulfarculaceae</taxon>
        <taxon>Desulfoferula</taxon>
    </lineage>
</organism>
<dbReference type="InterPro" id="IPR039697">
    <property type="entry name" value="Alcohol_dehydrogenase_Fe"/>
</dbReference>
<comment type="cofactor">
    <cofactor evidence="1">
        <name>Fe cation</name>
        <dbReference type="ChEBI" id="CHEBI:24875"/>
    </cofactor>
</comment>
<accession>A0AAU9EBS5</accession>
<dbReference type="Pfam" id="PF00465">
    <property type="entry name" value="Fe-ADH"/>
    <property type="match status" value="1"/>
</dbReference>
<evidence type="ECO:0000259" key="5">
    <source>
        <dbReference type="Pfam" id="PF00465"/>
    </source>
</evidence>
<evidence type="ECO:0000256" key="2">
    <source>
        <dbReference type="ARBA" id="ARBA00007358"/>
    </source>
</evidence>
<evidence type="ECO:0000256" key="4">
    <source>
        <dbReference type="ARBA" id="ARBA00023027"/>
    </source>
</evidence>
<dbReference type="PROSITE" id="PS00913">
    <property type="entry name" value="ADH_IRON_1"/>
    <property type="match status" value="1"/>
</dbReference>
<dbReference type="PANTHER" id="PTHR11496">
    <property type="entry name" value="ALCOHOL DEHYDROGENASE"/>
    <property type="match status" value="1"/>
</dbReference>
<keyword evidence="4" id="KW-0520">NAD</keyword>
<evidence type="ECO:0000256" key="1">
    <source>
        <dbReference type="ARBA" id="ARBA00001962"/>
    </source>
</evidence>